<reference evidence="4" key="1">
    <citation type="journal article" date="2021" name="G3 (Bethesda)">
        <title>Genome and transcriptome analysis of the beet armyworm Spodoptera exigua reveals targets for pest control. .</title>
        <authorList>
            <person name="Simon S."/>
            <person name="Breeschoten T."/>
            <person name="Jansen H.J."/>
            <person name="Dirks R.P."/>
            <person name="Schranz M.E."/>
            <person name="Ros V.I.D."/>
        </authorList>
    </citation>
    <scope>NUCLEOTIDE SEQUENCE</scope>
    <source>
        <strain evidence="4">TB_SE_WUR_2020</strain>
    </source>
</reference>
<evidence type="ECO:0008006" key="6">
    <source>
        <dbReference type="Google" id="ProtNLM"/>
    </source>
</evidence>
<gene>
    <name evidence="4" type="ORF">HF086_005232</name>
</gene>
<organism evidence="4 5">
    <name type="scientific">Spodoptera exigua</name>
    <name type="common">Beet armyworm</name>
    <name type="synonym">Noctua fulgens</name>
    <dbReference type="NCBI Taxonomy" id="7107"/>
    <lineage>
        <taxon>Eukaryota</taxon>
        <taxon>Metazoa</taxon>
        <taxon>Ecdysozoa</taxon>
        <taxon>Arthropoda</taxon>
        <taxon>Hexapoda</taxon>
        <taxon>Insecta</taxon>
        <taxon>Pterygota</taxon>
        <taxon>Neoptera</taxon>
        <taxon>Endopterygota</taxon>
        <taxon>Lepidoptera</taxon>
        <taxon>Glossata</taxon>
        <taxon>Ditrysia</taxon>
        <taxon>Noctuoidea</taxon>
        <taxon>Noctuidae</taxon>
        <taxon>Amphipyrinae</taxon>
        <taxon>Spodoptera</taxon>
    </lineage>
</organism>
<evidence type="ECO:0000259" key="3">
    <source>
        <dbReference type="Pfam" id="PF21788"/>
    </source>
</evidence>
<evidence type="ECO:0000259" key="2">
    <source>
        <dbReference type="Pfam" id="PF21787"/>
    </source>
</evidence>
<feature type="domain" description="Transposable element P transposase-like GTP-binding insertion" evidence="3">
    <location>
        <begin position="190"/>
        <end position="276"/>
    </location>
</feature>
<protein>
    <recommendedName>
        <fullName evidence="6">Transposable element P transposase</fullName>
    </recommendedName>
</protein>
<dbReference type="InterPro" id="IPR021896">
    <property type="entry name" value="THAP9-like_HTH"/>
</dbReference>
<dbReference type="AlphaFoldDB" id="A0A922MZB1"/>
<name>A0A922MZB1_SPOEX</name>
<comment type="caution">
    <text evidence="4">The sequence shown here is derived from an EMBL/GenBank/DDBJ whole genome shotgun (WGS) entry which is preliminary data.</text>
</comment>
<dbReference type="EMBL" id="JACEFF010000019">
    <property type="protein sequence ID" value="KAH9645583.1"/>
    <property type="molecule type" value="Genomic_DNA"/>
</dbReference>
<feature type="domain" description="THAP9-like helix-turn-helix" evidence="1">
    <location>
        <begin position="30"/>
        <end position="100"/>
    </location>
</feature>
<dbReference type="Pfam" id="PF21788">
    <property type="entry name" value="TNP-like_GBD"/>
    <property type="match status" value="1"/>
</dbReference>
<dbReference type="Pfam" id="PF21787">
    <property type="entry name" value="TNP-like_RNaseH_N"/>
    <property type="match status" value="1"/>
</dbReference>
<proteinExistence type="predicted"/>
<evidence type="ECO:0000313" key="4">
    <source>
        <dbReference type="EMBL" id="KAH9645583.1"/>
    </source>
</evidence>
<accession>A0A922MZB1</accession>
<dbReference type="InterPro" id="IPR048365">
    <property type="entry name" value="TNP-like_RNaseH_N"/>
</dbReference>
<dbReference type="Proteomes" id="UP000814243">
    <property type="component" value="Unassembled WGS sequence"/>
</dbReference>
<dbReference type="InterPro" id="IPR048366">
    <property type="entry name" value="TNP-like_GBD"/>
</dbReference>
<dbReference type="Pfam" id="PF12017">
    <property type="entry name" value="Tnp_P_element"/>
    <property type="match status" value="1"/>
</dbReference>
<evidence type="ECO:0000313" key="5">
    <source>
        <dbReference type="Proteomes" id="UP000814243"/>
    </source>
</evidence>
<evidence type="ECO:0000259" key="1">
    <source>
        <dbReference type="Pfam" id="PF12017"/>
    </source>
</evidence>
<feature type="domain" description="Transposable element P transposase-like RNase H" evidence="2">
    <location>
        <begin position="109"/>
        <end position="178"/>
    </location>
</feature>
<sequence>MEIMIKKIDYLKKKLNVQKDQIKAAQKMSKTKLFKKIVKSLSVPTQTFVNMQLTQYKKKNRGRRFSIKDKLLALAIYKKSPKGYNFLRKIFVIPSKRTLQNVLKQITLKPGLNPVIFEQIKNATEKFNTEQRLCILMFDEMALSPAMNLNIPADQIIGFEDFGKDVNSNQTENIADHVPKIHTGWQTKNCYHLKLLLDLDDGEDELRMCNKLTEAHVLPEKIPKMKVKHAAQVFSQRVSGALRFCARKHLLPQECTDTADLLLLFDQLFDSFNGGSYKITHKIYKTCVKNNSEHFTLWNKILPVLCSMAFKTEAKKGMVL</sequence>